<dbReference type="AlphaFoldDB" id="A0A6C0JRD0"/>
<accession>A0A6C0JRD0</accession>
<feature type="compositionally biased region" description="Acidic residues" evidence="1">
    <location>
        <begin position="69"/>
        <end position="95"/>
    </location>
</feature>
<dbReference type="EMBL" id="MN740431">
    <property type="protein sequence ID" value="QHU06254.1"/>
    <property type="molecule type" value="Genomic_DNA"/>
</dbReference>
<sequence length="216" mass="24353">MSNVVQELNNIKKMQQYNYAPNGPTNMIDLNTIIPLQSDVVTNKIKVSDEDFDEDDDSDHSETSSDCDTQSESDDDSVPSLIDNDDNNFIDQEQESDIPSTIKIINIDIGESIETDIIEQDLEQEPENDIDENDNLEAVELNEEEKLHVEKLDEISVLEKNDLTVSTDEIKETSKDVYSKMSVSELKALVITKGLSSDPSKKKKHELLKMLEASDN</sequence>
<feature type="compositionally biased region" description="Acidic residues" evidence="1">
    <location>
        <begin position="50"/>
        <end position="59"/>
    </location>
</feature>
<feature type="region of interest" description="Disordered" evidence="1">
    <location>
        <begin position="46"/>
        <end position="95"/>
    </location>
</feature>
<organism evidence="2">
    <name type="scientific">viral metagenome</name>
    <dbReference type="NCBI Taxonomy" id="1070528"/>
    <lineage>
        <taxon>unclassified sequences</taxon>
        <taxon>metagenomes</taxon>
        <taxon>organismal metagenomes</taxon>
    </lineage>
</organism>
<reference evidence="2" key="1">
    <citation type="journal article" date="2020" name="Nature">
        <title>Giant virus diversity and host interactions through global metagenomics.</title>
        <authorList>
            <person name="Schulz F."/>
            <person name="Roux S."/>
            <person name="Paez-Espino D."/>
            <person name="Jungbluth S."/>
            <person name="Walsh D.A."/>
            <person name="Denef V.J."/>
            <person name="McMahon K.D."/>
            <person name="Konstantinidis K.T."/>
            <person name="Eloe-Fadrosh E.A."/>
            <person name="Kyrpides N.C."/>
            <person name="Woyke T."/>
        </authorList>
    </citation>
    <scope>NUCLEOTIDE SEQUENCE</scope>
    <source>
        <strain evidence="2">GVMAG-M-3300027747-57</strain>
    </source>
</reference>
<evidence type="ECO:0000313" key="2">
    <source>
        <dbReference type="EMBL" id="QHU06254.1"/>
    </source>
</evidence>
<evidence type="ECO:0000256" key="1">
    <source>
        <dbReference type="SAM" id="MobiDB-lite"/>
    </source>
</evidence>
<protein>
    <submittedName>
        <fullName evidence="2">Uncharacterized protein</fullName>
    </submittedName>
</protein>
<name>A0A6C0JRD0_9ZZZZ</name>
<proteinExistence type="predicted"/>